<organism evidence="3 4">
    <name type="scientific">Streptomyces genisteinicus</name>
    <dbReference type="NCBI Taxonomy" id="2768068"/>
    <lineage>
        <taxon>Bacteria</taxon>
        <taxon>Bacillati</taxon>
        <taxon>Actinomycetota</taxon>
        <taxon>Actinomycetes</taxon>
        <taxon>Kitasatosporales</taxon>
        <taxon>Streptomycetaceae</taxon>
        <taxon>Streptomyces</taxon>
    </lineage>
</organism>
<dbReference type="GO" id="GO:0008641">
    <property type="term" value="F:ubiquitin-like modifier activating enzyme activity"/>
    <property type="evidence" value="ECO:0007669"/>
    <property type="project" value="InterPro"/>
</dbReference>
<sequence length="396" mass="40854">MHPMMKPALRRAWRDRQSVQFGVTPERATTVGPVDTATGSLIDLLDGTRGMDLLRAAARSMGLPEGRADALVQRLAGAGLLDDTTAGTPAAVALRGRTAALERLRPDLTSLSVVHPEPGGAIERLAGRRTARVMVRGAGRVGSLVAATLSAAGVGRVEVRESGLTEPGDVAPGGLSPEEIGERRDTAARRMVRRAAPDRPPRSEETGPCAPGLALVVVAPRDGLGAYAPDPLPAEDWMASGVPHLYAGVVEATGVVGPLVLPGGTACASCLESGRSARDPARSLLLAQWRSGRRRTVPAACDIALATTVAGLAACHVLSFLDGDLPGSAGARWEVTLPGVRWRSERITPHPECPCGASGGSRGIGAADGREGQRAEAKSKGNHASDIPAARETMSG</sequence>
<accession>A0A7H0HXD7</accession>
<dbReference type="Pfam" id="PF00899">
    <property type="entry name" value="ThiF"/>
    <property type="match status" value="1"/>
</dbReference>
<proteinExistence type="predicted"/>
<dbReference type="RefSeq" id="WP_187742293.1">
    <property type="nucleotide sequence ID" value="NZ_CP060825.1"/>
</dbReference>
<feature type="region of interest" description="Disordered" evidence="1">
    <location>
        <begin position="351"/>
        <end position="396"/>
    </location>
</feature>
<dbReference type="NCBIfam" id="TIGR03882">
    <property type="entry name" value="cyclo_dehyd_2"/>
    <property type="match status" value="1"/>
</dbReference>
<evidence type="ECO:0000259" key="2">
    <source>
        <dbReference type="Pfam" id="PF00899"/>
    </source>
</evidence>
<dbReference type="Proteomes" id="UP000516230">
    <property type="component" value="Chromosome"/>
</dbReference>
<dbReference type="Gene3D" id="3.40.50.720">
    <property type="entry name" value="NAD(P)-binding Rossmann-like Domain"/>
    <property type="match status" value="1"/>
</dbReference>
<keyword evidence="4" id="KW-1185">Reference proteome</keyword>
<gene>
    <name evidence="3" type="ORF">IAG43_21255</name>
</gene>
<feature type="region of interest" description="Disordered" evidence="1">
    <location>
        <begin position="163"/>
        <end position="185"/>
    </location>
</feature>
<evidence type="ECO:0000256" key="1">
    <source>
        <dbReference type="SAM" id="MobiDB-lite"/>
    </source>
</evidence>
<dbReference type="EMBL" id="CP060825">
    <property type="protein sequence ID" value="QNP65203.1"/>
    <property type="molecule type" value="Genomic_DNA"/>
</dbReference>
<feature type="domain" description="THIF-type NAD/FAD binding fold" evidence="2">
    <location>
        <begin position="129"/>
        <end position="355"/>
    </location>
</feature>
<dbReference type="InterPro" id="IPR022291">
    <property type="entry name" value="Bacteriocin_synth_cyclodeHase"/>
</dbReference>
<evidence type="ECO:0000313" key="3">
    <source>
        <dbReference type="EMBL" id="QNP65203.1"/>
    </source>
</evidence>
<dbReference type="KEGG" id="sgj:IAG43_21255"/>
<reference evidence="3 4" key="1">
    <citation type="submission" date="2020-08" db="EMBL/GenBank/DDBJ databases">
        <title>A novel species.</title>
        <authorList>
            <person name="Gao J."/>
        </authorList>
    </citation>
    <scope>NUCLEOTIDE SEQUENCE [LARGE SCALE GENOMIC DNA]</scope>
    <source>
        <strain evidence="3 4">CRPJ-33</strain>
    </source>
</reference>
<dbReference type="InterPro" id="IPR000594">
    <property type="entry name" value="ThiF_NAD_FAD-bd"/>
</dbReference>
<feature type="compositionally biased region" description="Basic and acidic residues" evidence="1">
    <location>
        <begin position="368"/>
        <end position="379"/>
    </location>
</feature>
<protein>
    <submittedName>
        <fullName evidence="3">TOMM leader peptide-binding protein</fullName>
    </submittedName>
</protein>
<name>A0A7H0HXD7_9ACTN</name>
<dbReference type="InterPro" id="IPR035985">
    <property type="entry name" value="Ubiquitin-activating_enz"/>
</dbReference>
<dbReference type="SUPFAM" id="SSF69572">
    <property type="entry name" value="Activating enzymes of the ubiquitin-like proteins"/>
    <property type="match status" value="1"/>
</dbReference>
<dbReference type="AlphaFoldDB" id="A0A7H0HXD7"/>
<evidence type="ECO:0000313" key="4">
    <source>
        <dbReference type="Proteomes" id="UP000516230"/>
    </source>
</evidence>